<evidence type="ECO:0000313" key="3">
    <source>
        <dbReference type="Proteomes" id="UP000549394"/>
    </source>
</evidence>
<keyword evidence="1" id="KW-0812">Transmembrane</keyword>
<keyword evidence="1" id="KW-1133">Transmembrane helix</keyword>
<reference evidence="2 3" key="1">
    <citation type="submission" date="2020-08" db="EMBL/GenBank/DDBJ databases">
        <authorList>
            <person name="Hejnol A."/>
        </authorList>
    </citation>
    <scope>NUCLEOTIDE SEQUENCE [LARGE SCALE GENOMIC DNA]</scope>
</reference>
<protein>
    <submittedName>
        <fullName evidence="2">Uncharacterized protein</fullName>
    </submittedName>
</protein>
<evidence type="ECO:0000256" key="1">
    <source>
        <dbReference type="SAM" id="Phobius"/>
    </source>
</evidence>
<organism evidence="2 3">
    <name type="scientific">Dimorphilus gyrociliatus</name>
    <dbReference type="NCBI Taxonomy" id="2664684"/>
    <lineage>
        <taxon>Eukaryota</taxon>
        <taxon>Metazoa</taxon>
        <taxon>Spiralia</taxon>
        <taxon>Lophotrochozoa</taxon>
        <taxon>Annelida</taxon>
        <taxon>Polychaeta</taxon>
        <taxon>Polychaeta incertae sedis</taxon>
        <taxon>Dinophilidae</taxon>
        <taxon>Dimorphilus</taxon>
    </lineage>
</organism>
<evidence type="ECO:0000313" key="2">
    <source>
        <dbReference type="EMBL" id="CAD5126269.1"/>
    </source>
</evidence>
<dbReference type="EMBL" id="CAJFCJ010000037">
    <property type="protein sequence ID" value="CAD5126269.1"/>
    <property type="molecule type" value="Genomic_DNA"/>
</dbReference>
<gene>
    <name evidence="2" type="ORF">DGYR_LOCUS13520</name>
</gene>
<sequence>MQNYDNLKRDIEESLFCIEIRVYRKTNGVRHVGFAIFIDNKWKYTLDYEPVHYVLGLFGSRAHFVINVVSDEPRKMKTDGVQHKYTRNEYKWREKALSKIDELLKPINKTYRLLSTNCSNEIKQKLNNDDPAGKQIHKEAATIHTSMIATSFVALSSAVVIGAGVLISHLAKQDKEKNPKRIARR</sequence>
<name>A0A7I8WDV8_9ANNE</name>
<accession>A0A7I8WDV8</accession>
<proteinExistence type="predicted"/>
<keyword evidence="1" id="KW-0472">Membrane</keyword>
<feature type="transmembrane region" description="Helical" evidence="1">
    <location>
        <begin position="147"/>
        <end position="171"/>
    </location>
</feature>
<keyword evidence="3" id="KW-1185">Reference proteome</keyword>
<comment type="caution">
    <text evidence="2">The sequence shown here is derived from an EMBL/GenBank/DDBJ whole genome shotgun (WGS) entry which is preliminary data.</text>
</comment>
<dbReference type="AlphaFoldDB" id="A0A7I8WDV8"/>
<dbReference type="Proteomes" id="UP000549394">
    <property type="component" value="Unassembled WGS sequence"/>
</dbReference>